<sequence>MTKKMRVAYAVVFALILAALTFAYAAANTVPVTYAGDGSSITSGYTVSNVHYVLDTTNPANISQVTFSLDAPANDVRIQLVNGGAWFSCSTAGTSVTCNVSGVTVLAANTLRVVAVQ</sequence>
<dbReference type="eggNOG" id="ENOG5033KCV">
    <property type="taxonomic scope" value="Bacteria"/>
</dbReference>
<name>E8MZY0_ANATU</name>
<reference evidence="2 3" key="1">
    <citation type="submission" date="2010-12" db="EMBL/GenBank/DDBJ databases">
        <title>Whole genome sequence of Anaerolinea thermophila UNI-1.</title>
        <authorList>
            <person name="Narita-Yamada S."/>
            <person name="Kishi E."/>
            <person name="Watanabe Y."/>
            <person name="Takasaki K."/>
            <person name="Ankai A."/>
            <person name="Oguchi A."/>
            <person name="Fukui S."/>
            <person name="Takahashi M."/>
            <person name="Yashiro I."/>
            <person name="Hosoyama A."/>
            <person name="Sekiguchi Y."/>
            <person name="Hanada S."/>
            <person name="Fujita N."/>
        </authorList>
    </citation>
    <scope>NUCLEOTIDE SEQUENCE [LARGE SCALE GENOMIC DNA]</scope>
    <source>
        <strain evidence="3">DSM 14523 / JCM 11388 / NBRC 100420 / UNI-1</strain>
    </source>
</reference>
<dbReference type="AlphaFoldDB" id="E8MZY0"/>
<gene>
    <name evidence="2" type="ordered locus">ANT_02810</name>
</gene>
<dbReference type="EMBL" id="AP012029">
    <property type="protein sequence ID" value="BAJ62315.1"/>
    <property type="molecule type" value="Genomic_DNA"/>
</dbReference>
<dbReference type="STRING" id="926569.ANT_02810"/>
<dbReference type="InParanoid" id="E8MZY0"/>
<dbReference type="RefSeq" id="WP_013558712.1">
    <property type="nucleotide sequence ID" value="NC_014960.1"/>
</dbReference>
<evidence type="ECO:0000256" key="1">
    <source>
        <dbReference type="SAM" id="SignalP"/>
    </source>
</evidence>
<proteinExistence type="predicted"/>
<keyword evidence="1" id="KW-0732">Signal</keyword>
<feature type="signal peptide" evidence="1">
    <location>
        <begin position="1"/>
        <end position="25"/>
    </location>
</feature>
<dbReference type="KEGG" id="atm:ANT_02810"/>
<protein>
    <submittedName>
        <fullName evidence="2">Uncharacterized protein</fullName>
    </submittedName>
</protein>
<organism evidence="2 3">
    <name type="scientific">Anaerolinea thermophila (strain DSM 14523 / JCM 11388 / NBRC 100420 / UNI-1)</name>
    <dbReference type="NCBI Taxonomy" id="926569"/>
    <lineage>
        <taxon>Bacteria</taxon>
        <taxon>Bacillati</taxon>
        <taxon>Chloroflexota</taxon>
        <taxon>Anaerolineae</taxon>
        <taxon>Anaerolineales</taxon>
        <taxon>Anaerolineaceae</taxon>
        <taxon>Anaerolinea</taxon>
    </lineage>
</organism>
<dbReference type="OrthoDB" id="160454at2"/>
<feature type="chain" id="PRO_5003225353" evidence="1">
    <location>
        <begin position="26"/>
        <end position="117"/>
    </location>
</feature>
<accession>E8MZY0</accession>
<evidence type="ECO:0000313" key="2">
    <source>
        <dbReference type="EMBL" id="BAJ62315.1"/>
    </source>
</evidence>
<evidence type="ECO:0000313" key="3">
    <source>
        <dbReference type="Proteomes" id="UP000008922"/>
    </source>
</evidence>
<dbReference type="HOGENOM" id="CLU_2079843_0_0_0"/>
<keyword evidence="3" id="KW-1185">Reference proteome</keyword>
<dbReference type="Proteomes" id="UP000008922">
    <property type="component" value="Chromosome"/>
</dbReference>